<reference evidence="3" key="2">
    <citation type="submission" date="2021-03" db="UniProtKB">
        <authorList>
            <consortium name="EnsemblPlants"/>
        </authorList>
    </citation>
    <scope>IDENTIFICATION</scope>
</reference>
<dbReference type="Proteomes" id="UP000596661">
    <property type="component" value="Chromosome 6"/>
</dbReference>
<keyword evidence="1" id="KW-0175">Coiled coil</keyword>
<proteinExistence type="predicted"/>
<sequence length="419" mass="47058">MVTFVCLIEGFKNTAVIIIINPFGVPHHQKLFGVLVGVVMDNRWLESTVSAQDYLIHSRHALNIKVEEMGEDFEVPDHDFEEGGDADGSETDSVENTQLNEPFSCKDLVSHYNVSRFQLTPNSYCLILGFYVMYMEYVHGKPTMEDFSYFYDIISVGHENGFYYFCKWGNSEINGVEGTVSNMGDWKLKLFYSFKVPGVRTDFNRQTKMTFLKQAPILIRKPKVATTTTSPIIPQKRKSNDVPTPVADLSKKQHKSAQDKGKNVMIDPAVRAHNIIALQDKFVTDEFVSKIEGVPAKDFFPRSTELASQSMTMFSRDFVAGSKELDLLRKQNMLLQDGMKKLKLDVTSKDKDIEDLVKAKEQAEENAAEIADAFRAMSQTKTPGLGGNLFLEDAKNLNAEEVANGTVNKIADDPNTQAS</sequence>
<evidence type="ECO:0000256" key="1">
    <source>
        <dbReference type="SAM" id="Coils"/>
    </source>
</evidence>
<accession>A0A803PT63</accession>
<dbReference type="EnsemblPlants" id="evm.model.06.1120">
    <property type="protein sequence ID" value="cds.evm.model.06.1120"/>
    <property type="gene ID" value="evm.TU.06.1120"/>
</dbReference>
<protein>
    <submittedName>
        <fullName evidence="3">Uncharacterized protein</fullName>
    </submittedName>
</protein>
<name>A0A803PT63_CANSA</name>
<keyword evidence="4" id="KW-1185">Reference proteome</keyword>
<dbReference type="AlphaFoldDB" id="A0A803PT63"/>
<dbReference type="EMBL" id="UZAU01000590">
    <property type="status" value="NOT_ANNOTATED_CDS"/>
    <property type="molecule type" value="Genomic_DNA"/>
</dbReference>
<evidence type="ECO:0000313" key="4">
    <source>
        <dbReference type="Proteomes" id="UP000596661"/>
    </source>
</evidence>
<dbReference type="Gramene" id="evm.model.06.1120">
    <property type="protein sequence ID" value="cds.evm.model.06.1120"/>
    <property type="gene ID" value="evm.TU.06.1120"/>
</dbReference>
<feature type="coiled-coil region" evidence="1">
    <location>
        <begin position="346"/>
        <end position="380"/>
    </location>
</feature>
<evidence type="ECO:0000256" key="2">
    <source>
        <dbReference type="SAM" id="MobiDB-lite"/>
    </source>
</evidence>
<organism evidence="3 4">
    <name type="scientific">Cannabis sativa</name>
    <name type="common">Hemp</name>
    <name type="synonym">Marijuana</name>
    <dbReference type="NCBI Taxonomy" id="3483"/>
    <lineage>
        <taxon>Eukaryota</taxon>
        <taxon>Viridiplantae</taxon>
        <taxon>Streptophyta</taxon>
        <taxon>Embryophyta</taxon>
        <taxon>Tracheophyta</taxon>
        <taxon>Spermatophyta</taxon>
        <taxon>Magnoliopsida</taxon>
        <taxon>eudicotyledons</taxon>
        <taxon>Gunneridae</taxon>
        <taxon>Pentapetalae</taxon>
        <taxon>rosids</taxon>
        <taxon>fabids</taxon>
        <taxon>Rosales</taxon>
        <taxon>Cannabaceae</taxon>
        <taxon>Cannabis</taxon>
    </lineage>
</organism>
<evidence type="ECO:0000313" key="3">
    <source>
        <dbReference type="EnsemblPlants" id="cds.evm.model.06.1120"/>
    </source>
</evidence>
<reference evidence="3" key="1">
    <citation type="submission" date="2018-11" db="EMBL/GenBank/DDBJ databases">
        <authorList>
            <person name="Grassa J C."/>
        </authorList>
    </citation>
    <scope>NUCLEOTIDE SEQUENCE [LARGE SCALE GENOMIC DNA]</scope>
</reference>
<feature type="region of interest" description="Disordered" evidence="2">
    <location>
        <begin position="229"/>
        <end position="261"/>
    </location>
</feature>